<reference evidence="3 4" key="1">
    <citation type="submission" date="2015-01" db="EMBL/GenBank/DDBJ databases">
        <title>Evolution of Trichinella species and genotypes.</title>
        <authorList>
            <person name="Korhonen P.K."/>
            <person name="Edoardo P."/>
            <person name="Giuseppe L.R."/>
            <person name="Gasser R.B."/>
        </authorList>
    </citation>
    <scope>NUCLEOTIDE SEQUENCE [LARGE SCALE GENOMIC DNA]</scope>
    <source>
        <strain evidence="3">ISS470</strain>
    </source>
</reference>
<dbReference type="AlphaFoldDB" id="A0A0V1FX87"/>
<keyword evidence="2" id="KW-0812">Transmembrane</keyword>
<sequence>MRVLVYHHHHHHRHDHHSISQKSSSSSVPTAKFRRWSIWLFAYVVASSSVAWWKFSSRNVQHN</sequence>
<feature type="compositionally biased region" description="Basic residues" evidence="1">
    <location>
        <begin position="1"/>
        <end position="16"/>
    </location>
</feature>
<comment type="caution">
    <text evidence="3">The sequence shown here is derived from an EMBL/GenBank/DDBJ whole genome shotgun (WGS) entry which is preliminary data.</text>
</comment>
<feature type="region of interest" description="Disordered" evidence="1">
    <location>
        <begin position="1"/>
        <end position="27"/>
    </location>
</feature>
<dbReference type="EMBL" id="JYDT01000019">
    <property type="protein sequence ID" value="KRY90682.1"/>
    <property type="molecule type" value="Genomic_DNA"/>
</dbReference>
<protein>
    <recommendedName>
        <fullName evidence="5">Transmembrane protein</fullName>
    </recommendedName>
</protein>
<keyword evidence="2" id="KW-1133">Transmembrane helix</keyword>
<gene>
    <name evidence="3" type="ORF">T4D_5796</name>
</gene>
<accession>A0A0V1FX87</accession>
<keyword evidence="2" id="KW-0472">Membrane</keyword>
<dbReference type="Proteomes" id="UP000054995">
    <property type="component" value="Unassembled WGS sequence"/>
</dbReference>
<evidence type="ECO:0000256" key="1">
    <source>
        <dbReference type="SAM" id="MobiDB-lite"/>
    </source>
</evidence>
<evidence type="ECO:0000313" key="3">
    <source>
        <dbReference type="EMBL" id="KRY90682.1"/>
    </source>
</evidence>
<evidence type="ECO:0000256" key="2">
    <source>
        <dbReference type="SAM" id="Phobius"/>
    </source>
</evidence>
<evidence type="ECO:0008006" key="5">
    <source>
        <dbReference type="Google" id="ProtNLM"/>
    </source>
</evidence>
<proteinExistence type="predicted"/>
<feature type="transmembrane region" description="Helical" evidence="2">
    <location>
        <begin position="36"/>
        <end position="55"/>
    </location>
</feature>
<keyword evidence="4" id="KW-1185">Reference proteome</keyword>
<organism evidence="3 4">
    <name type="scientific">Trichinella pseudospiralis</name>
    <name type="common">Parasitic roundworm</name>
    <dbReference type="NCBI Taxonomy" id="6337"/>
    <lineage>
        <taxon>Eukaryota</taxon>
        <taxon>Metazoa</taxon>
        <taxon>Ecdysozoa</taxon>
        <taxon>Nematoda</taxon>
        <taxon>Enoplea</taxon>
        <taxon>Dorylaimia</taxon>
        <taxon>Trichinellida</taxon>
        <taxon>Trichinellidae</taxon>
        <taxon>Trichinella</taxon>
    </lineage>
</organism>
<evidence type="ECO:0000313" key="4">
    <source>
        <dbReference type="Proteomes" id="UP000054995"/>
    </source>
</evidence>
<name>A0A0V1FX87_TRIPS</name>